<accession>A0A7U8FZY9</accession>
<proteinExistence type="predicted"/>
<dbReference type="EMBL" id="AABKAB010000023">
    <property type="protein sequence ID" value="EAH8157934.1"/>
    <property type="molecule type" value="Genomic_DNA"/>
</dbReference>
<evidence type="ECO:0000313" key="1">
    <source>
        <dbReference type="EMBL" id="EAH8157934.1"/>
    </source>
</evidence>
<comment type="caution">
    <text evidence="1">The sequence shown here is derived from an EMBL/GenBank/DDBJ whole genome shotgun (WGS) entry which is preliminary data.</text>
</comment>
<name>A0A7U8FZY9_CAMCO</name>
<dbReference type="AlphaFoldDB" id="A0A7U8FZY9"/>
<gene>
    <name evidence="1" type="ORF">ES716_08455</name>
</gene>
<dbReference type="Proteomes" id="UP000576616">
    <property type="component" value="Unassembled WGS sequence"/>
</dbReference>
<reference evidence="1 2" key="1">
    <citation type="submission" date="2019-01" db="EMBL/GenBank/DDBJ databases">
        <authorList>
            <consortium name="PulseNet: The National Subtyping Network for Foodborne Disease Surveillance"/>
            <person name="Tarr C.L."/>
            <person name="Trees E."/>
            <person name="Katz L.S."/>
            <person name="Carleton-Romer H.A."/>
            <person name="Stroika S."/>
            <person name="Kucerova Z."/>
            <person name="Roache K.F."/>
            <person name="Sabol A.L."/>
            <person name="Besser J."/>
            <person name="Gerner-Smidt P."/>
        </authorList>
    </citation>
    <scope>NUCLEOTIDE SEQUENCE [LARGE SCALE GENOMIC DNA]</scope>
    <source>
        <strain evidence="1 2">PNUSAC007828</strain>
    </source>
</reference>
<sequence length="193" mass="23078">MNLNFKFKGNRNYIQGPDICNQIFSLYKEDFYEDFEISFHSLAHNNIILSQEQLKQQDQLKFVCKFKQSDDAIKTYYGYENIFSKPNTSYVYNEEEITDYAIINLQEKSIALKQHSVFTPLEEIVALNKYLVSNLFKEQTGKWYFTKLQLKKPFPKDIKIIKILLKNNFNFLIVKSEIYIENEFYGNIYFSLK</sequence>
<organism evidence="1 2">
    <name type="scientific">Campylobacter coli</name>
    <dbReference type="NCBI Taxonomy" id="195"/>
    <lineage>
        <taxon>Bacteria</taxon>
        <taxon>Pseudomonadati</taxon>
        <taxon>Campylobacterota</taxon>
        <taxon>Epsilonproteobacteria</taxon>
        <taxon>Campylobacterales</taxon>
        <taxon>Campylobacteraceae</taxon>
        <taxon>Campylobacter</taxon>
    </lineage>
</organism>
<evidence type="ECO:0000313" key="2">
    <source>
        <dbReference type="Proteomes" id="UP000576616"/>
    </source>
</evidence>
<protein>
    <submittedName>
        <fullName evidence="1">Uncharacterized protein</fullName>
    </submittedName>
</protein>